<evidence type="ECO:0000256" key="1">
    <source>
        <dbReference type="ARBA" id="ARBA00004323"/>
    </source>
</evidence>
<evidence type="ECO:0000256" key="6">
    <source>
        <dbReference type="ARBA" id="ARBA00023136"/>
    </source>
</evidence>
<dbReference type="Proteomes" id="UP000800035">
    <property type="component" value="Unassembled WGS sequence"/>
</dbReference>
<keyword evidence="3" id="KW-0735">Signal-anchor</keyword>
<comment type="subcellular location">
    <subcellularLocation>
        <location evidence="1">Golgi apparatus membrane</location>
        <topology evidence="1">Single-pass type II membrane protein</topology>
    </subcellularLocation>
</comment>
<proteinExistence type="inferred from homology"/>
<keyword evidence="9" id="KW-1185">Reference proteome</keyword>
<protein>
    <submittedName>
        <fullName evidence="8">Mannan polymerase II complex ANP1 subunit</fullName>
    </submittedName>
</protein>
<dbReference type="Gene3D" id="3.90.550.10">
    <property type="entry name" value="Spore Coat Polysaccharide Biosynthesis Protein SpsA, Chain A"/>
    <property type="match status" value="1"/>
</dbReference>
<keyword evidence="6" id="KW-0472">Membrane</keyword>
<dbReference type="GO" id="GO:0000032">
    <property type="term" value="P:cell wall mannoprotein biosynthetic process"/>
    <property type="evidence" value="ECO:0007669"/>
    <property type="project" value="TreeGrafter"/>
</dbReference>
<dbReference type="PANTHER" id="PTHR43083">
    <property type="entry name" value="MANNAN POLYMERASE II"/>
    <property type="match status" value="1"/>
</dbReference>
<keyword evidence="5" id="KW-0333">Golgi apparatus</keyword>
<dbReference type="GO" id="GO:0000136">
    <property type="term" value="C:mannan polymerase complex"/>
    <property type="evidence" value="ECO:0007669"/>
    <property type="project" value="TreeGrafter"/>
</dbReference>
<name>A0A6A5U2X8_9PLEO</name>
<evidence type="ECO:0000256" key="2">
    <source>
        <dbReference type="ARBA" id="ARBA00022692"/>
    </source>
</evidence>
<dbReference type="SUPFAM" id="SSF53448">
    <property type="entry name" value="Nucleotide-diphospho-sugar transferases"/>
    <property type="match status" value="1"/>
</dbReference>
<dbReference type="EMBL" id="ML976994">
    <property type="protein sequence ID" value="KAF1955517.1"/>
    <property type="molecule type" value="Genomic_DNA"/>
</dbReference>
<evidence type="ECO:0000313" key="9">
    <source>
        <dbReference type="Proteomes" id="UP000800035"/>
    </source>
</evidence>
<evidence type="ECO:0000256" key="4">
    <source>
        <dbReference type="ARBA" id="ARBA00022989"/>
    </source>
</evidence>
<dbReference type="AlphaFoldDB" id="A0A6A5U2X8"/>
<keyword evidence="2" id="KW-0812">Transmembrane</keyword>
<dbReference type="GO" id="GO:0000009">
    <property type="term" value="F:alpha-1,6-mannosyltransferase activity"/>
    <property type="evidence" value="ECO:0007669"/>
    <property type="project" value="TreeGrafter"/>
</dbReference>
<comment type="similarity">
    <text evidence="7">Belongs to the ANP1/MMN9/VAN1 family.</text>
</comment>
<dbReference type="InterPro" id="IPR029044">
    <property type="entry name" value="Nucleotide-diphossugar_trans"/>
</dbReference>
<dbReference type="PANTHER" id="PTHR43083:SF4">
    <property type="entry name" value="N-GLYCOSYL-TRANSFERASE (AFU_ORTHOLOGUE AFUA_4G06870)"/>
    <property type="match status" value="1"/>
</dbReference>
<sequence length="518" mass="58531">MPSFRAFPSLGLSPPSLCGAYHTRFPENVNSIIATGFFPKKLPSFRPALRLFGPLRRSQFAASTFHLASSLEPSPYLHTDRNTDDSHGIRARSASVRISQGRGDEAEESIKAPPVEHFGSMLLGKGSSWKAARSRLPPSRQVWHTIRNPRTLLLVGLLAVTVLLWRSMGFYCWGPPKAPIHMTKNENEEWHAHLQTPVIFNPHKPIAINDTTIENVNLNEIKSTTDAVKNKERVLILTPLRDASFHLAQHFDLLVQLTYPHELIDLAFLVGDSKDDTLAALAKELERVQSIPEVAFRSALIVQKDFGVTLSQEVTDRHSYEAQAPRRKAMGRARNYLLSTALKPEHSWVYWRDVDIQDSPAKIIEDFIAHDRDVLVPNVWFHRYREVNGKYVDIEGRFDYNSWQESPTGLKLAESLDKDVVIAEGYKELVTGRTHMAKMGDWRKDKDEEIPLDGIGGVNIIVKADVHRSGINFPCYAFENQAETEGFAKMAKRAGYGVYGLPNYVVWHHDTEEKPGNV</sequence>
<keyword evidence="4" id="KW-1133">Transmembrane helix</keyword>
<evidence type="ECO:0000256" key="3">
    <source>
        <dbReference type="ARBA" id="ARBA00022968"/>
    </source>
</evidence>
<dbReference type="OrthoDB" id="204164at2759"/>
<evidence type="ECO:0000256" key="7">
    <source>
        <dbReference type="ARBA" id="ARBA00037964"/>
    </source>
</evidence>
<gene>
    <name evidence="8" type="ORF">CC80DRAFT_594261</name>
</gene>
<evidence type="ECO:0000256" key="5">
    <source>
        <dbReference type="ARBA" id="ARBA00023034"/>
    </source>
</evidence>
<evidence type="ECO:0000313" key="8">
    <source>
        <dbReference type="EMBL" id="KAF1955517.1"/>
    </source>
</evidence>
<dbReference type="InterPro" id="IPR052086">
    <property type="entry name" value="Mannan_Polymerase_Subunit"/>
</dbReference>
<reference evidence="8" key="1">
    <citation type="journal article" date="2020" name="Stud. Mycol.">
        <title>101 Dothideomycetes genomes: a test case for predicting lifestyles and emergence of pathogens.</title>
        <authorList>
            <person name="Haridas S."/>
            <person name="Albert R."/>
            <person name="Binder M."/>
            <person name="Bloem J."/>
            <person name="Labutti K."/>
            <person name="Salamov A."/>
            <person name="Andreopoulos B."/>
            <person name="Baker S."/>
            <person name="Barry K."/>
            <person name="Bills G."/>
            <person name="Bluhm B."/>
            <person name="Cannon C."/>
            <person name="Castanera R."/>
            <person name="Culley D."/>
            <person name="Daum C."/>
            <person name="Ezra D."/>
            <person name="Gonzalez J."/>
            <person name="Henrissat B."/>
            <person name="Kuo A."/>
            <person name="Liang C."/>
            <person name="Lipzen A."/>
            <person name="Lutzoni F."/>
            <person name="Magnuson J."/>
            <person name="Mondo S."/>
            <person name="Nolan M."/>
            <person name="Ohm R."/>
            <person name="Pangilinan J."/>
            <person name="Park H.-J."/>
            <person name="Ramirez L."/>
            <person name="Alfaro M."/>
            <person name="Sun H."/>
            <person name="Tritt A."/>
            <person name="Yoshinaga Y."/>
            <person name="Zwiers L.-H."/>
            <person name="Turgeon B."/>
            <person name="Goodwin S."/>
            <person name="Spatafora J."/>
            <person name="Crous P."/>
            <person name="Grigoriev I."/>
        </authorList>
    </citation>
    <scope>NUCLEOTIDE SEQUENCE</scope>
    <source>
        <strain evidence="8">CBS 675.92</strain>
    </source>
</reference>
<dbReference type="GO" id="GO:0006487">
    <property type="term" value="P:protein N-linked glycosylation"/>
    <property type="evidence" value="ECO:0007669"/>
    <property type="project" value="TreeGrafter"/>
</dbReference>
<dbReference type="Pfam" id="PF03452">
    <property type="entry name" value="Anp1"/>
    <property type="match status" value="1"/>
</dbReference>
<dbReference type="FunFam" id="3.90.550.10:FF:000017">
    <property type="entry name" value="Mannan polymerase II complex ANP1 subunit"/>
    <property type="match status" value="1"/>
</dbReference>
<accession>A0A6A5U2X8</accession>
<organism evidence="8 9">
    <name type="scientific">Byssothecium circinans</name>
    <dbReference type="NCBI Taxonomy" id="147558"/>
    <lineage>
        <taxon>Eukaryota</taxon>
        <taxon>Fungi</taxon>
        <taxon>Dikarya</taxon>
        <taxon>Ascomycota</taxon>
        <taxon>Pezizomycotina</taxon>
        <taxon>Dothideomycetes</taxon>
        <taxon>Pleosporomycetidae</taxon>
        <taxon>Pleosporales</taxon>
        <taxon>Massarineae</taxon>
        <taxon>Massarinaceae</taxon>
        <taxon>Byssothecium</taxon>
    </lineage>
</organism>